<evidence type="ECO:0000256" key="1">
    <source>
        <dbReference type="ARBA" id="ARBA00004651"/>
    </source>
</evidence>
<dbReference type="InterPro" id="IPR004812">
    <property type="entry name" value="Efflux_drug-R_Bcr/CmlA"/>
</dbReference>
<keyword evidence="8" id="KW-0997">Cell inner membrane</keyword>
<comment type="similarity">
    <text evidence="2 8">Belongs to the major facilitator superfamily. Bcr/CmlA family.</text>
</comment>
<dbReference type="GO" id="GO:1990961">
    <property type="term" value="P:xenobiotic detoxification by transmembrane export across the plasma membrane"/>
    <property type="evidence" value="ECO:0007669"/>
    <property type="project" value="InterPro"/>
</dbReference>
<feature type="transmembrane region" description="Helical" evidence="8">
    <location>
        <begin position="167"/>
        <end position="186"/>
    </location>
</feature>
<dbReference type="PANTHER" id="PTHR23502">
    <property type="entry name" value="MAJOR FACILITATOR SUPERFAMILY"/>
    <property type="match status" value="1"/>
</dbReference>
<keyword evidence="5 8" id="KW-0812">Transmembrane</keyword>
<keyword evidence="3 8" id="KW-0813">Transport</keyword>
<keyword evidence="7 8" id="KW-0472">Membrane</keyword>
<evidence type="ECO:0000256" key="6">
    <source>
        <dbReference type="ARBA" id="ARBA00022989"/>
    </source>
</evidence>
<feature type="transmembrane region" description="Helical" evidence="8">
    <location>
        <begin position="51"/>
        <end position="70"/>
    </location>
</feature>
<evidence type="ECO:0000256" key="2">
    <source>
        <dbReference type="ARBA" id="ARBA00006236"/>
    </source>
</evidence>
<proteinExistence type="inferred from homology"/>
<dbReference type="OrthoDB" id="9814303at2"/>
<dbReference type="PROSITE" id="PS50850">
    <property type="entry name" value="MFS"/>
    <property type="match status" value="1"/>
</dbReference>
<feature type="transmembrane region" description="Helical" evidence="8">
    <location>
        <begin position="254"/>
        <end position="275"/>
    </location>
</feature>
<comment type="subcellular location">
    <subcellularLocation>
        <location evidence="8">Cell inner membrane</location>
        <topology evidence="8">Multi-pass membrane protein</topology>
    </subcellularLocation>
    <subcellularLocation>
        <location evidence="1">Cell membrane</location>
        <topology evidence="1">Multi-pass membrane protein</topology>
    </subcellularLocation>
</comment>
<feature type="transmembrane region" description="Helical" evidence="8">
    <location>
        <begin position="217"/>
        <end position="234"/>
    </location>
</feature>
<dbReference type="GO" id="GO:0005886">
    <property type="term" value="C:plasma membrane"/>
    <property type="evidence" value="ECO:0007669"/>
    <property type="project" value="UniProtKB-SubCell"/>
</dbReference>
<dbReference type="InterPro" id="IPR020846">
    <property type="entry name" value="MFS_dom"/>
</dbReference>
<evidence type="ECO:0000313" key="11">
    <source>
        <dbReference type="Proteomes" id="UP000254575"/>
    </source>
</evidence>
<dbReference type="AlphaFoldDB" id="A0A380MID8"/>
<dbReference type="Proteomes" id="UP000254575">
    <property type="component" value="Unassembled WGS sequence"/>
</dbReference>
<feature type="transmembrane region" description="Helical" evidence="8">
    <location>
        <begin position="310"/>
        <end position="328"/>
    </location>
</feature>
<organism evidence="10 11">
    <name type="scientific">Suttonella indologenes</name>
    <dbReference type="NCBI Taxonomy" id="13276"/>
    <lineage>
        <taxon>Bacteria</taxon>
        <taxon>Pseudomonadati</taxon>
        <taxon>Pseudomonadota</taxon>
        <taxon>Gammaproteobacteria</taxon>
        <taxon>Cardiobacteriales</taxon>
        <taxon>Cardiobacteriaceae</taxon>
        <taxon>Suttonella</taxon>
    </lineage>
</organism>
<evidence type="ECO:0000256" key="4">
    <source>
        <dbReference type="ARBA" id="ARBA00022475"/>
    </source>
</evidence>
<dbReference type="RefSeq" id="WP_115217605.1">
    <property type="nucleotide sequence ID" value="NZ_UHIA01000003.1"/>
</dbReference>
<keyword evidence="6 8" id="KW-1133">Transmembrane helix</keyword>
<feature type="transmembrane region" description="Helical" evidence="8">
    <location>
        <begin position="136"/>
        <end position="155"/>
    </location>
</feature>
<feature type="domain" description="Major facilitator superfamily (MFS) profile" evidence="9">
    <location>
        <begin position="9"/>
        <end position="399"/>
    </location>
</feature>
<protein>
    <recommendedName>
        <fullName evidence="8">Bcr/CflA family efflux transporter</fullName>
    </recommendedName>
</protein>
<dbReference type="PANTHER" id="PTHR23502:SF132">
    <property type="entry name" value="POLYAMINE TRANSPORTER 2-RELATED"/>
    <property type="match status" value="1"/>
</dbReference>
<dbReference type="CDD" id="cd17320">
    <property type="entry name" value="MFS_MdfA_MDR_like"/>
    <property type="match status" value="1"/>
</dbReference>
<dbReference type="InterPro" id="IPR011701">
    <property type="entry name" value="MFS"/>
</dbReference>
<dbReference type="EMBL" id="UHIA01000003">
    <property type="protein sequence ID" value="SUO91878.1"/>
    <property type="molecule type" value="Genomic_DNA"/>
</dbReference>
<evidence type="ECO:0000313" key="10">
    <source>
        <dbReference type="EMBL" id="SUO91878.1"/>
    </source>
</evidence>
<sequence>MKFFKSFEFIALIATLMGISAFGIDAILPAFPAFAQDFALHGERANDVQLVVYVFMFGFSIMQLFFGVLADFFGRKYLLLCGLTVYVMASVSVLFIDSFQALLWARFWQGVGLAAPRVLTQAVVRDAVSGREMSRIMSFSMIVFLLVPILAPSIGQLTLSLGNWHSVFYLFVLVGILTFLWVALRLPESLPIEKRNPPNMQRLMAALKTCFTHRPTLVYMLILSAMFSMMMIYIGQAEQIYGSAVYGLGERFALAFAVTALGMVAASVVNAQIVMRLGMHRIAFWALLAMVIGDGFLLVNALLFGGKPPLWIFMPLLMFHMFCFSLTMPNLNSLILEPHGGIAGTISAMVGTIMSVIGLAVAHLVSGQFNGTVFPLAIAWFVLSLLANLGNYYVNRLTRYMY</sequence>
<gene>
    <name evidence="10" type="primary">bcr</name>
    <name evidence="10" type="ORF">NCTC10717_00288</name>
</gene>
<evidence type="ECO:0000256" key="3">
    <source>
        <dbReference type="ARBA" id="ARBA00022448"/>
    </source>
</evidence>
<dbReference type="Gene3D" id="1.20.1720.10">
    <property type="entry name" value="Multidrug resistance protein D"/>
    <property type="match status" value="1"/>
</dbReference>
<evidence type="ECO:0000256" key="7">
    <source>
        <dbReference type="ARBA" id="ARBA00023136"/>
    </source>
</evidence>
<feature type="transmembrane region" description="Helical" evidence="8">
    <location>
        <begin position="282"/>
        <end position="304"/>
    </location>
</feature>
<dbReference type="InterPro" id="IPR036259">
    <property type="entry name" value="MFS_trans_sf"/>
</dbReference>
<feature type="transmembrane region" description="Helical" evidence="8">
    <location>
        <begin position="373"/>
        <end position="394"/>
    </location>
</feature>
<keyword evidence="4" id="KW-1003">Cell membrane</keyword>
<feature type="transmembrane region" description="Helical" evidence="8">
    <location>
        <begin position="340"/>
        <end position="361"/>
    </location>
</feature>
<reference evidence="10 11" key="1">
    <citation type="submission" date="2018-06" db="EMBL/GenBank/DDBJ databases">
        <authorList>
            <consortium name="Pathogen Informatics"/>
            <person name="Doyle S."/>
        </authorList>
    </citation>
    <scope>NUCLEOTIDE SEQUENCE [LARGE SCALE GENOMIC DNA]</scope>
    <source>
        <strain evidence="10 11">NCTC10717</strain>
    </source>
</reference>
<dbReference type="GO" id="GO:0042910">
    <property type="term" value="F:xenobiotic transmembrane transporter activity"/>
    <property type="evidence" value="ECO:0007669"/>
    <property type="project" value="InterPro"/>
</dbReference>
<evidence type="ECO:0000256" key="8">
    <source>
        <dbReference type="RuleBase" id="RU365088"/>
    </source>
</evidence>
<accession>A0A380MID8</accession>
<dbReference type="Pfam" id="PF07690">
    <property type="entry name" value="MFS_1"/>
    <property type="match status" value="1"/>
</dbReference>
<evidence type="ECO:0000259" key="9">
    <source>
        <dbReference type="PROSITE" id="PS50850"/>
    </source>
</evidence>
<dbReference type="NCBIfam" id="TIGR00710">
    <property type="entry name" value="efflux_Bcr_CflA"/>
    <property type="match status" value="1"/>
</dbReference>
<dbReference type="SUPFAM" id="SSF103473">
    <property type="entry name" value="MFS general substrate transporter"/>
    <property type="match status" value="1"/>
</dbReference>
<name>A0A380MID8_9GAMM</name>
<feature type="transmembrane region" description="Helical" evidence="8">
    <location>
        <begin position="77"/>
        <end position="96"/>
    </location>
</feature>
<comment type="caution">
    <text evidence="8">Lacks conserved residue(s) required for the propagation of feature annotation.</text>
</comment>
<keyword evidence="11" id="KW-1185">Reference proteome</keyword>
<evidence type="ECO:0000256" key="5">
    <source>
        <dbReference type="ARBA" id="ARBA00022692"/>
    </source>
</evidence>
<feature type="transmembrane region" description="Helical" evidence="8">
    <location>
        <begin position="102"/>
        <end position="124"/>
    </location>
</feature>